<sequence>MRYNQFNQPIGDSLENCQEGSWPDIKTLEGKTVIVEKLNMKHFSDIYEFFGLSYLQNFTYIPLDPFENYDSFEDFFKEKIDSKDPYFFAIVDKASGKAVGLISLMSIDTKNRAIEMGWVVYSNKLKKTRQATEAQYLVMQYVFETLKYRRYQWRCDHFNSPSRNAALRLGFVFEGTFRNAMIYKNRTRDSDFFSITENEWEKNKKRLQTWLSDENFDENGQQKLSLSQIKNI</sequence>
<accession>A0A1Y2AN24</accession>
<organism evidence="2 3">
    <name type="scientific">Neocallimastix californiae</name>
    <dbReference type="NCBI Taxonomy" id="1754190"/>
    <lineage>
        <taxon>Eukaryota</taxon>
        <taxon>Fungi</taxon>
        <taxon>Fungi incertae sedis</taxon>
        <taxon>Chytridiomycota</taxon>
        <taxon>Chytridiomycota incertae sedis</taxon>
        <taxon>Neocallimastigomycetes</taxon>
        <taxon>Neocallimastigales</taxon>
        <taxon>Neocallimastigaceae</taxon>
        <taxon>Neocallimastix</taxon>
    </lineage>
</organism>
<dbReference type="AlphaFoldDB" id="A0A1Y2AN24"/>
<dbReference type="PANTHER" id="PTHR43441">
    <property type="entry name" value="RIBOSOMAL-PROTEIN-SERINE ACETYLTRANSFERASE"/>
    <property type="match status" value="1"/>
</dbReference>
<dbReference type="GO" id="GO:1990189">
    <property type="term" value="F:protein N-terminal-serine acetyltransferase activity"/>
    <property type="evidence" value="ECO:0007669"/>
    <property type="project" value="TreeGrafter"/>
</dbReference>
<comment type="caution">
    <text evidence="2">The sequence shown here is derived from an EMBL/GenBank/DDBJ whole genome shotgun (WGS) entry which is preliminary data.</text>
</comment>
<protein>
    <submittedName>
        <fullName evidence="2">GNAT family acetyltransferase</fullName>
    </submittedName>
</protein>
<keyword evidence="3" id="KW-1185">Reference proteome</keyword>
<dbReference type="Proteomes" id="UP000193920">
    <property type="component" value="Unassembled WGS sequence"/>
</dbReference>
<name>A0A1Y2AN24_9FUNG</name>
<dbReference type="InterPro" id="IPR000182">
    <property type="entry name" value="GNAT_dom"/>
</dbReference>
<proteinExistence type="predicted"/>
<dbReference type="GO" id="GO:0008999">
    <property type="term" value="F:protein-N-terminal-alanine acetyltransferase activity"/>
    <property type="evidence" value="ECO:0007669"/>
    <property type="project" value="TreeGrafter"/>
</dbReference>
<gene>
    <name evidence="2" type="ORF">LY90DRAFT_706706</name>
</gene>
<evidence type="ECO:0000259" key="1">
    <source>
        <dbReference type="PROSITE" id="PS51186"/>
    </source>
</evidence>
<dbReference type="InterPro" id="IPR016181">
    <property type="entry name" value="Acyl_CoA_acyltransferase"/>
</dbReference>
<reference evidence="2 3" key="1">
    <citation type="submission" date="2016-08" db="EMBL/GenBank/DDBJ databases">
        <title>A Parts List for Fungal Cellulosomes Revealed by Comparative Genomics.</title>
        <authorList>
            <consortium name="DOE Joint Genome Institute"/>
            <person name="Haitjema C.H."/>
            <person name="Gilmore S.P."/>
            <person name="Henske J.K."/>
            <person name="Solomon K.V."/>
            <person name="De Groot R."/>
            <person name="Kuo A."/>
            <person name="Mondo S.J."/>
            <person name="Salamov A.A."/>
            <person name="Labutti K."/>
            <person name="Zhao Z."/>
            <person name="Chiniquy J."/>
            <person name="Barry K."/>
            <person name="Brewer H.M."/>
            <person name="Purvine S.O."/>
            <person name="Wright A.T."/>
            <person name="Boxma B."/>
            <person name="Van Alen T."/>
            <person name="Hackstein J.H."/>
            <person name="Baker S.E."/>
            <person name="Grigoriev I.V."/>
            <person name="O'Malley M.A."/>
        </authorList>
    </citation>
    <scope>NUCLEOTIDE SEQUENCE [LARGE SCALE GENOMIC DNA]</scope>
    <source>
        <strain evidence="2 3">G1</strain>
    </source>
</reference>
<dbReference type="Gene3D" id="3.40.630.30">
    <property type="match status" value="1"/>
</dbReference>
<feature type="domain" description="N-acetyltransferase" evidence="1">
    <location>
        <begin position="33"/>
        <end position="189"/>
    </location>
</feature>
<dbReference type="EMBL" id="MCOG01000228">
    <property type="protein sequence ID" value="ORY23959.1"/>
    <property type="molecule type" value="Genomic_DNA"/>
</dbReference>
<dbReference type="Pfam" id="PF13302">
    <property type="entry name" value="Acetyltransf_3"/>
    <property type="match status" value="1"/>
</dbReference>
<evidence type="ECO:0000313" key="3">
    <source>
        <dbReference type="Proteomes" id="UP000193920"/>
    </source>
</evidence>
<dbReference type="FunFam" id="3.40.630.30:FF:000047">
    <property type="entry name" value="Acetyltransferase, GNAT family"/>
    <property type="match status" value="1"/>
</dbReference>
<dbReference type="PANTHER" id="PTHR43441:SF2">
    <property type="entry name" value="FAMILY ACETYLTRANSFERASE, PUTATIVE (AFU_ORTHOLOGUE AFUA_7G00850)-RELATED"/>
    <property type="match status" value="1"/>
</dbReference>
<evidence type="ECO:0000313" key="2">
    <source>
        <dbReference type="EMBL" id="ORY23959.1"/>
    </source>
</evidence>
<dbReference type="InterPro" id="IPR051908">
    <property type="entry name" value="Ribosomal_N-acetyltransferase"/>
</dbReference>
<dbReference type="PROSITE" id="PS51186">
    <property type="entry name" value="GNAT"/>
    <property type="match status" value="1"/>
</dbReference>
<keyword evidence="2" id="KW-0808">Transferase</keyword>
<dbReference type="STRING" id="1754190.A0A1Y2AN24"/>
<dbReference type="OrthoDB" id="41238at2759"/>
<dbReference type="SUPFAM" id="SSF55729">
    <property type="entry name" value="Acyl-CoA N-acyltransferases (Nat)"/>
    <property type="match status" value="1"/>
</dbReference>